<dbReference type="OrthoDB" id="9786026at2"/>
<evidence type="ECO:0000313" key="13">
    <source>
        <dbReference type="Proteomes" id="UP000249260"/>
    </source>
</evidence>
<dbReference type="Pfam" id="PF19279">
    <property type="entry name" value="YegS_C"/>
    <property type="match status" value="1"/>
</dbReference>
<dbReference type="PANTHER" id="PTHR12358">
    <property type="entry name" value="SPHINGOSINE KINASE"/>
    <property type="match status" value="1"/>
</dbReference>
<keyword evidence="13" id="KW-1185">Reference proteome</keyword>
<evidence type="ECO:0000259" key="11">
    <source>
        <dbReference type="PROSITE" id="PS50146"/>
    </source>
</evidence>
<dbReference type="InterPro" id="IPR017438">
    <property type="entry name" value="ATP-NAD_kinase_N"/>
</dbReference>
<dbReference type="GO" id="GO:0016301">
    <property type="term" value="F:kinase activity"/>
    <property type="evidence" value="ECO:0007669"/>
    <property type="project" value="UniProtKB-KW"/>
</dbReference>
<sequence length="344" mass="35579">MWIFAVNEKSGGGRGKKVWRRVEAELVKRGVPYRAVMAGSPEEADAEIRWLIAAFAEHGGSAEAADSLAETEGAGAATQPRTGVKAVCVIGGDGTIHSVLPALVDSGVPLGIIPSGSGNDSARAFGVPAKPLDALARILAGHAMPVDLILLRSAKAAHGGGTAAERPVLTALAVGFDAAIADAVNRSAHKTLCNLLGVGSVAYLIGLLQILLTYRQRQLTVTVDGTPHRFERGWMAAVCSVPAYGGGLRICPNASPTDGLLDVCVVHTCTPLQLLRLFPTLLSGTHTRLPYVKMLRGRPVSVAAEPQAGTDALAIYGDGEPVGEAPLYAESAGHRLLLLSAVTG</sequence>
<keyword evidence="9" id="KW-0594">Phospholipid biosynthesis</keyword>
<comment type="similarity">
    <text evidence="2">Belongs to the diacylglycerol/lipid kinase family.</text>
</comment>
<evidence type="ECO:0000256" key="8">
    <source>
        <dbReference type="ARBA" id="ARBA00023098"/>
    </source>
</evidence>
<dbReference type="Proteomes" id="UP000249260">
    <property type="component" value="Unassembled WGS sequence"/>
</dbReference>
<comment type="caution">
    <text evidence="12">The sequence shown here is derived from an EMBL/GenBank/DDBJ whole genome shotgun (WGS) entry which is preliminary data.</text>
</comment>
<keyword evidence="7" id="KW-0067">ATP-binding</keyword>
<evidence type="ECO:0000256" key="2">
    <source>
        <dbReference type="ARBA" id="ARBA00005983"/>
    </source>
</evidence>
<keyword evidence="6 12" id="KW-0418">Kinase</keyword>
<dbReference type="InterPro" id="IPR016064">
    <property type="entry name" value="NAD/diacylglycerol_kinase_sf"/>
</dbReference>
<evidence type="ECO:0000256" key="4">
    <source>
        <dbReference type="ARBA" id="ARBA00022679"/>
    </source>
</evidence>
<keyword evidence="4" id="KW-0808">Transferase</keyword>
<dbReference type="EMBL" id="QLUW01000004">
    <property type="protein sequence ID" value="RAP74477.1"/>
    <property type="molecule type" value="Genomic_DNA"/>
</dbReference>
<dbReference type="Gene3D" id="3.40.50.10330">
    <property type="entry name" value="Probable inorganic polyphosphate/atp-NAD kinase, domain 1"/>
    <property type="match status" value="1"/>
</dbReference>
<keyword evidence="8" id="KW-0443">Lipid metabolism</keyword>
<dbReference type="SUPFAM" id="SSF111331">
    <property type="entry name" value="NAD kinase/diacylglycerol kinase-like"/>
    <property type="match status" value="1"/>
</dbReference>
<gene>
    <name evidence="12" type="ORF">DL346_20630</name>
</gene>
<evidence type="ECO:0000256" key="10">
    <source>
        <dbReference type="ARBA" id="ARBA00023264"/>
    </source>
</evidence>
<evidence type="ECO:0000256" key="6">
    <source>
        <dbReference type="ARBA" id="ARBA00022777"/>
    </source>
</evidence>
<dbReference type="InterPro" id="IPR001206">
    <property type="entry name" value="Diacylglycerol_kinase_cat_dom"/>
</dbReference>
<dbReference type="GO" id="GO:0005524">
    <property type="term" value="F:ATP binding"/>
    <property type="evidence" value="ECO:0007669"/>
    <property type="project" value="UniProtKB-KW"/>
</dbReference>
<organism evidence="12 13">
    <name type="scientific">Paenibacillus montanisoli</name>
    <dbReference type="NCBI Taxonomy" id="2081970"/>
    <lineage>
        <taxon>Bacteria</taxon>
        <taxon>Bacillati</taxon>
        <taxon>Bacillota</taxon>
        <taxon>Bacilli</taxon>
        <taxon>Bacillales</taxon>
        <taxon>Paenibacillaceae</taxon>
        <taxon>Paenibacillus</taxon>
    </lineage>
</organism>
<dbReference type="InterPro" id="IPR050187">
    <property type="entry name" value="Lipid_Phosphate_FormReg"/>
</dbReference>
<evidence type="ECO:0000256" key="3">
    <source>
        <dbReference type="ARBA" id="ARBA00022516"/>
    </source>
</evidence>
<keyword evidence="10" id="KW-1208">Phospholipid metabolism</keyword>
<dbReference type="GO" id="GO:0008654">
    <property type="term" value="P:phospholipid biosynthetic process"/>
    <property type="evidence" value="ECO:0007669"/>
    <property type="project" value="UniProtKB-KW"/>
</dbReference>
<evidence type="ECO:0000313" key="12">
    <source>
        <dbReference type="EMBL" id="RAP74477.1"/>
    </source>
</evidence>
<evidence type="ECO:0000256" key="1">
    <source>
        <dbReference type="ARBA" id="ARBA00001946"/>
    </source>
</evidence>
<reference evidence="12 13" key="1">
    <citation type="submission" date="2018-06" db="EMBL/GenBank/DDBJ databases">
        <title>Paenibacillus montanisoli sp. nov., isolated from mountain area soil.</title>
        <authorList>
            <person name="Wu M."/>
        </authorList>
    </citation>
    <scope>NUCLEOTIDE SEQUENCE [LARGE SCALE GENOMIC DNA]</scope>
    <source>
        <strain evidence="12 13">RA17</strain>
    </source>
</reference>
<dbReference type="PANTHER" id="PTHR12358:SF54">
    <property type="entry name" value="SPHINGOSINE KINASE RELATED PROTEIN"/>
    <property type="match status" value="1"/>
</dbReference>
<feature type="domain" description="DAGKc" evidence="11">
    <location>
        <begin position="1"/>
        <end position="155"/>
    </location>
</feature>
<evidence type="ECO:0000256" key="7">
    <source>
        <dbReference type="ARBA" id="ARBA00022840"/>
    </source>
</evidence>
<evidence type="ECO:0000256" key="9">
    <source>
        <dbReference type="ARBA" id="ARBA00023209"/>
    </source>
</evidence>
<dbReference type="AlphaFoldDB" id="A0A328TVD2"/>
<dbReference type="Gene3D" id="2.60.200.40">
    <property type="match status" value="1"/>
</dbReference>
<dbReference type="InterPro" id="IPR045540">
    <property type="entry name" value="YegS/DAGK_C"/>
</dbReference>
<accession>A0A328TVD2</accession>
<keyword evidence="5" id="KW-0547">Nucleotide-binding</keyword>
<dbReference type="Pfam" id="PF00781">
    <property type="entry name" value="DAGK_cat"/>
    <property type="match status" value="1"/>
</dbReference>
<comment type="cofactor">
    <cofactor evidence="1">
        <name>Mg(2+)</name>
        <dbReference type="ChEBI" id="CHEBI:18420"/>
    </cofactor>
</comment>
<dbReference type="PROSITE" id="PS50146">
    <property type="entry name" value="DAGK"/>
    <property type="match status" value="1"/>
</dbReference>
<evidence type="ECO:0000256" key="5">
    <source>
        <dbReference type="ARBA" id="ARBA00022741"/>
    </source>
</evidence>
<dbReference type="SMART" id="SM00046">
    <property type="entry name" value="DAGKc"/>
    <property type="match status" value="1"/>
</dbReference>
<proteinExistence type="inferred from homology"/>
<dbReference type="RefSeq" id="WP_112884266.1">
    <property type="nucleotide sequence ID" value="NZ_QLUW01000004.1"/>
</dbReference>
<name>A0A328TVD2_9BACL</name>
<keyword evidence="3" id="KW-0444">Lipid biosynthesis</keyword>
<protein>
    <submittedName>
        <fullName evidence="12">Diacylglycerol kinase family lipid kinase</fullName>
    </submittedName>
</protein>